<keyword evidence="4 11" id="KW-0547">Nucleotide-binding</keyword>
<dbReference type="PANTHER" id="PTHR13140:SF837">
    <property type="entry name" value="MYOSIN-3-RELATED"/>
    <property type="match status" value="1"/>
</dbReference>
<feature type="domain" description="Myosin motor" evidence="14">
    <location>
        <begin position="11"/>
        <end position="687"/>
    </location>
</feature>
<dbReference type="Gene3D" id="1.20.58.530">
    <property type="match status" value="1"/>
</dbReference>
<protein>
    <submittedName>
        <fullName evidence="16">Myosin-IA</fullName>
    </submittedName>
</protein>
<evidence type="ECO:0000256" key="3">
    <source>
        <dbReference type="ARBA" id="ARBA00022443"/>
    </source>
</evidence>
<dbReference type="GO" id="GO:0005543">
    <property type="term" value="F:phospholipid binding"/>
    <property type="evidence" value="ECO:0007669"/>
    <property type="project" value="UniProtKB-ARBA"/>
</dbReference>
<feature type="domain" description="SH3" evidence="13">
    <location>
        <begin position="1159"/>
        <end position="1215"/>
    </location>
</feature>
<evidence type="ECO:0000313" key="16">
    <source>
        <dbReference type="EMBL" id="AAC35357.1"/>
    </source>
</evidence>
<dbReference type="GO" id="GO:0051666">
    <property type="term" value="P:actin cortical patch localization"/>
    <property type="evidence" value="ECO:0007669"/>
    <property type="project" value="TreeGrafter"/>
</dbReference>
<dbReference type="PRINTS" id="PR00452">
    <property type="entry name" value="SH3DOMAIN"/>
</dbReference>
<dbReference type="SMART" id="SM00242">
    <property type="entry name" value="MYSc"/>
    <property type="match status" value="1"/>
</dbReference>
<evidence type="ECO:0000256" key="6">
    <source>
        <dbReference type="ARBA" id="ARBA00023123"/>
    </source>
</evidence>
<dbReference type="Pfam" id="PF06017">
    <property type="entry name" value="Myosin_TH1"/>
    <property type="match status" value="1"/>
</dbReference>
<dbReference type="Gene3D" id="1.10.10.820">
    <property type="match status" value="1"/>
</dbReference>
<keyword evidence="8 11" id="KW-0009">Actin-binding</keyword>
<evidence type="ECO:0000256" key="11">
    <source>
        <dbReference type="PROSITE-ProRule" id="PRU00782"/>
    </source>
</evidence>
<reference evidence="16" key="1">
    <citation type="submission" date="1998-08" db="EMBL/GenBank/DDBJ databases">
        <title>Hydrodynamic and ligand binding properties of Acanthamoeba Myosin-IA GPA/SH3 domain.</title>
        <authorList>
            <person name="Lee W.-L."/>
            <person name="Ostap E.M."/>
            <person name="Zot H.G."/>
            <person name="Pollard T.D."/>
        </authorList>
    </citation>
    <scope>NUCLEOTIDE SEQUENCE</scope>
    <source>
        <strain evidence="16">Neff</strain>
    </source>
</reference>
<dbReference type="PIR" id="T32734">
    <property type="entry name" value="T32734"/>
</dbReference>
<gene>
    <name evidence="16" type="primary">MIA</name>
</gene>
<comment type="subunit">
    <text evidence="2">Myosin I heavy chain is single-headed. Dimer of a heavy and a light chain. Inability to self-assemble into filaments.</text>
</comment>
<dbReference type="SUPFAM" id="SSF52540">
    <property type="entry name" value="P-loop containing nucleoside triphosphate hydrolases"/>
    <property type="match status" value="1"/>
</dbReference>
<dbReference type="Gene3D" id="2.30.30.40">
    <property type="entry name" value="SH3 Domains"/>
    <property type="match status" value="1"/>
</dbReference>
<dbReference type="GO" id="GO:0062201">
    <property type="term" value="C:actin wave"/>
    <property type="evidence" value="ECO:0007669"/>
    <property type="project" value="UniProtKB-ARBA"/>
</dbReference>
<dbReference type="InterPro" id="IPR036072">
    <property type="entry name" value="MYSc_Myo1"/>
</dbReference>
<dbReference type="Gene3D" id="1.20.120.720">
    <property type="entry name" value="Myosin VI head, motor domain, U50 subdomain"/>
    <property type="match status" value="1"/>
</dbReference>
<name>O77202_ACACA</name>
<feature type="region of interest" description="Actin-binding" evidence="11">
    <location>
        <begin position="560"/>
        <end position="582"/>
    </location>
</feature>
<dbReference type="SMART" id="SM00326">
    <property type="entry name" value="SH3"/>
    <property type="match status" value="1"/>
</dbReference>
<feature type="compositionally biased region" description="Gly residues" evidence="12">
    <location>
        <begin position="1019"/>
        <end position="1048"/>
    </location>
</feature>
<feature type="compositionally biased region" description="Gly residues" evidence="12">
    <location>
        <begin position="1056"/>
        <end position="1076"/>
    </location>
</feature>
<feature type="compositionally biased region" description="Gly residues" evidence="12">
    <location>
        <begin position="1102"/>
        <end position="1133"/>
    </location>
</feature>
<dbReference type="GO" id="GO:0070687">
    <property type="term" value="C:macropinocytic cup cytoskeleton"/>
    <property type="evidence" value="ECO:0007669"/>
    <property type="project" value="UniProtKB-ARBA"/>
</dbReference>
<keyword evidence="6 11" id="KW-0518">Myosin</keyword>
<feature type="binding site" evidence="11">
    <location>
        <begin position="104"/>
        <end position="111"/>
    </location>
    <ligand>
        <name>ATP</name>
        <dbReference type="ChEBI" id="CHEBI:30616"/>
    </ligand>
</feature>
<keyword evidence="5 11" id="KW-0067">ATP-binding</keyword>
<dbReference type="FunFam" id="1.20.58.530:FF:000007">
    <property type="entry name" value="Myosin IE"/>
    <property type="match status" value="1"/>
</dbReference>
<dbReference type="PROSITE" id="PS50002">
    <property type="entry name" value="SH3"/>
    <property type="match status" value="1"/>
</dbReference>
<dbReference type="GO" id="GO:0061851">
    <property type="term" value="C:leading edge of lamellipodium"/>
    <property type="evidence" value="ECO:0007669"/>
    <property type="project" value="UniProtKB-ARBA"/>
</dbReference>
<evidence type="ECO:0000256" key="7">
    <source>
        <dbReference type="ARBA" id="ARBA00023175"/>
    </source>
</evidence>
<evidence type="ECO:0000256" key="9">
    <source>
        <dbReference type="ARBA" id="ARBA00055741"/>
    </source>
</evidence>
<evidence type="ECO:0000256" key="10">
    <source>
        <dbReference type="PROSITE-ProRule" id="PRU00192"/>
    </source>
</evidence>
<dbReference type="GO" id="GO:0032027">
    <property type="term" value="F:myosin light chain binding"/>
    <property type="evidence" value="ECO:0007669"/>
    <property type="project" value="UniProtKB-ARBA"/>
</dbReference>
<evidence type="ECO:0000256" key="5">
    <source>
        <dbReference type="ARBA" id="ARBA00022840"/>
    </source>
</evidence>
<dbReference type="PROSITE" id="PS51757">
    <property type="entry name" value="TH1"/>
    <property type="match status" value="1"/>
</dbReference>
<feature type="compositionally biased region" description="Gly residues" evidence="12">
    <location>
        <begin position="994"/>
        <end position="1008"/>
    </location>
</feature>
<feature type="compositionally biased region" description="Low complexity" evidence="12">
    <location>
        <begin position="972"/>
        <end position="988"/>
    </location>
</feature>
<evidence type="ECO:0000256" key="8">
    <source>
        <dbReference type="ARBA" id="ARBA00023203"/>
    </source>
</evidence>
<evidence type="ECO:0000256" key="1">
    <source>
        <dbReference type="ARBA" id="ARBA00008314"/>
    </source>
</evidence>
<dbReference type="Gene3D" id="1.20.5.4820">
    <property type="match status" value="1"/>
</dbReference>
<dbReference type="GO" id="GO:0005524">
    <property type="term" value="F:ATP binding"/>
    <property type="evidence" value="ECO:0007669"/>
    <property type="project" value="UniProtKB-UniRule"/>
</dbReference>
<dbReference type="SUPFAM" id="SSF50044">
    <property type="entry name" value="SH3-domain"/>
    <property type="match status" value="1"/>
</dbReference>
<sequence>MAEWVNVMKQEGLDDMTLLAKVSNDEICNNVKLRYDKDIIYTSIGFVLISMNPYKDLPIYTEGVLEDYIGKSRLELPPHIFAIGEGAYRSMKNDKENQCIIISGESGAGKTEAAKKIMMYISHASSSKGDVERVKHIIYETNPVLEAFGNAKTLRNDNSSRFGKYFEIQFNAEGDPIGGIISNFLLEKSRVVDQSKGERNFHIFYQFCRGANAQQKTAYGLHEPESFAYLNKGECTSVSTIDDVKWWQETQEALNVIGISPQEQDSLFKVIASILWLGNVDFHEQGDKSTIRDQDVLDFVASLLGIPTEFLANALTIRQIETKHGARAGTTYALNLNKMQAIGSRDALAKAMYARIFDWLIARINQALVTTQKVTASIGVLDIYGFEVFQKNGFEQFCINYVNEKLQQVFIELTLKLEQEEYVKEGIQWTPIQFFNNKIVCDLIEATRPPGVFCVLDDVCKTVTKVDPDNRFADRLSACNGNEHFKHRGKAFTIKHYAGDVTYEVGGMPEKNKDTLFKDLLETIKLAENTFLSQTLFPEEVDRDSKKAPTTFGYKIKSQANDLIATLMKATPHYVRCIKPNDDKKSNHFVKDRVMHQIVYLGLLDNLKVRRAGFAYRAPFQKFMDRYFLISKQCSYAAQRIWKGDDISGSKAILADNYIGNDQYQIGKTKIFIRHPETLYHLEDLRENYWHNMVNRIKNAYYTYKNFHGECVSRIKLAFKVWKAYREEMLVIIQRAYREFKNLSPFYDFRMDNEKVMHGNKQRNRLSMASVRKFYGDYLDMRYQRALLDAMGPGAGNEKVIFSFKCKTVVHPGFLGSPKLSPRYLCLTEQYLYLVALVVKKKVATHVLDKKVPINFIESVSLSPLYDNYLIIHCPQDADLVLELDYKTELVAWLRSKKPVNVRFSAEILYMKKKGKEQKLQFTQDLDQFRVKLKADPAATTFYKKHHVYTVTGLPPNSVPREFLKQAGVIPHQQTPAPQPSAPQRGRGPAPPRGGRGAGRALPMGGGDEAPLPPVPTGPSGGPGPAGPGRGMPAGPGRGAPGPGRGGPGGPPGPAGPGRGAPGPGRGAPGPSRGGPGGPPPGGRGMPPPGGRGGPGGPGPAGPGGRGMPAPGGGRGGPGGPGPAGRGGPGPAGRGMPPPGAGRGGPAPAAAQPALPAVPTVGRCRALYDYGAQEADELTLREGDVIDVIQKSGEWWEGTLNGKTGVFPANYVEDI</sequence>
<dbReference type="GO" id="GO:0005886">
    <property type="term" value="C:plasma membrane"/>
    <property type="evidence" value="ECO:0007669"/>
    <property type="project" value="TreeGrafter"/>
</dbReference>
<feature type="compositionally biased region" description="Pro residues" evidence="12">
    <location>
        <begin position="1077"/>
        <end position="1090"/>
    </location>
</feature>
<proteinExistence type="inferred from homology"/>
<feature type="region of interest" description="Disordered" evidence="12">
    <location>
        <begin position="972"/>
        <end position="1154"/>
    </location>
</feature>
<dbReference type="AlphaFoldDB" id="O77202"/>
<dbReference type="PROSITE" id="PS51456">
    <property type="entry name" value="MYOSIN_MOTOR"/>
    <property type="match status" value="1"/>
</dbReference>
<accession>O77202</accession>
<dbReference type="InterPro" id="IPR010926">
    <property type="entry name" value="Myosin_TH1"/>
</dbReference>
<dbReference type="InterPro" id="IPR001609">
    <property type="entry name" value="Myosin_head_motor_dom-like"/>
</dbReference>
<dbReference type="InterPro" id="IPR036028">
    <property type="entry name" value="SH3-like_dom_sf"/>
</dbReference>
<evidence type="ECO:0000256" key="4">
    <source>
        <dbReference type="ARBA" id="ARBA00022741"/>
    </source>
</evidence>
<dbReference type="InterPro" id="IPR036961">
    <property type="entry name" value="Kinesin_motor_dom_sf"/>
</dbReference>
<dbReference type="GO" id="GO:0030175">
    <property type="term" value="C:filopodium"/>
    <property type="evidence" value="ECO:0007669"/>
    <property type="project" value="UniProtKB-ARBA"/>
</dbReference>
<dbReference type="InterPro" id="IPR001452">
    <property type="entry name" value="SH3_domain"/>
</dbReference>
<dbReference type="PRINTS" id="PR00193">
    <property type="entry name" value="MYOSINHEAVY"/>
</dbReference>
<comment type="function">
    <text evidence="9">Myosin is a protein that binds to F-actin and has ATPase activity that is activated by F-actin.</text>
</comment>
<dbReference type="VEuPathDB" id="AmoebaDB:ACA1_173680"/>
<evidence type="ECO:0000259" key="14">
    <source>
        <dbReference type="PROSITE" id="PS51456"/>
    </source>
</evidence>
<evidence type="ECO:0000256" key="2">
    <source>
        <dbReference type="ARBA" id="ARBA00011190"/>
    </source>
</evidence>
<keyword evidence="3 10" id="KW-0728">SH3 domain</keyword>
<dbReference type="FunFam" id="1.10.10.820:FF:000001">
    <property type="entry name" value="Myosin heavy chain"/>
    <property type="match status" value="1"/>
</dbReference>
<dbReference type="PANTHER" id="PTHR13140">
    <property type="entry name" value="MYOSIN"/>
    <property type="match status" value="1"/>
</dbReference>
<feature type="domain" description="TH1" evidence="15">
    <location>
        <begin position="763"/>
        <end position="961"/>
    </location>
</feature>
<dbReference type="CDD" id="cd01378">
    <property type="entry name" value="MYSc_Myo1"/>
    <property type="match status" value="1"/>
</dbReference>
<evidence type="ECO:0000259" key="13">
    <source>
        <dbReference type="PROSITE" id="PS50002"/>
    </source>
</evidence>
<dbReference type="GO" id="GO:0006909">
    <property type="term" value="P:phagocytosis"/>
    <property type="evidence" value="ECO:0007669"/>
    <property type="project" value="UniProtKB-ARBA"/>
</dbReference>
<dbReference type="EMBL" id="AF085185">
    <property type="protein sequence ID" value="AAC35357.1"/>
    <property type="molecule type" value="Genomic_DNA"/>
</dbReference>
<dbReference type="GO" id="GO:0007015">
    <property type="term" value="P:actin filament organization"/>
    <property type="evidence" value="ECO:0007669"/>
    <property type="project" value="TreeGrafter"/>
</dbReference>
<organism evidence="16">
    <name type="scientific">Acanthamoeba castellanii</name>
    <name type="common">Amoeba</name>
    <dbReference type="NCBI Taxonomy" id="5755"/>
    <lineage>
        <taxon>Eukaryota</taxon>
        <taxon>Amoebozoa</taxon>
        <taxon>Discosea</taxon>
        <taxon>Longamoebia</taxon>
        <taxon>Centramoebida</taxon>
        <taxon>Acanthamoebidae</taxon>
        <taxon>Acanthamoeba</taxon>
    </lineage>
</organism>
<dbReference type="GO" id="GO:0000146">
    <property type="term" value="F:microfilament motor activity"/>
    <property type="evidence" value="ECO:0007669"/>
    <property type="project" value="TreeGrafter"/>
</dbReference>
<keyword evidence="7 11" id="KW-0505">Motor protein</keyword>
<dbReference type="GO" id="GO:0051015">
    <property type="term" value="F:actin filament binding"/>
    <property type="evidence" value="ECO:0007669"/>
    <property type="project" value="UniProtKB-ARBA"/>
</dbReference>
<evidence type="ECO:0000259" key="15">
    <source>
        <dbReference type="PROSITE" id="PS51757"/>
    </source>
</evidence>
<dbReference type="FunFam" id="2.30.30.40:FF:000072">
    <property type="entry name" value="Unconventional Myosin IB"/>
    <property type="match status" value="1"/>
</dbReference>
<dbReference type="GO" id="GO:0045160">
    <property type="term" value="C:myosin I complex"/>
    <property type="evidence" value="ECO:0007669"/>
    <property type="project" value="UniProtKB-ARBA"/>
</dbReference>
<evidence type="ECO:0000256" key="12">
    <source>
        <dbReference type="SAM" id="MobiDB-lite"/>
    </source>
</evidence>
<comment type="similarity">
    <text evidence="1 11">Belongs to the TRAFAC class myosin-kinesin ATPase superfamily. Myosin family.</text>
</comment>
<dbReference type="Pfam" id="PF00063">
    <property type="entry name" value="Myosin_head"/>
    <property type="match status" value="1"/>
</dbReference>
<dbReference type="Gene3D" id="3.40.850.10">
    <property type="entry name" value="Kinesin motor domain"/>
    <property type="match status" value="1"/>
</dbReference>
<dbReference type="InterPro" id="IPR027417">
    <property type="entry name" value="P-loop_NTPase"/>
</dbReference>
<dbReference type="Pfam" id="PF14604">
    <property type="entry name" value="SH3_9"/>
    <property type="match status" value="1"/>
</dbReference>